<dbReference type="AlphaFoldDB" id="A0A8J3MVW7"/>
<proteinExistence type="predicted"/>
<keyword evidence="1" id="KW-0732">Signal</keyword>
<protein>
    <recommendedName>
        <fullName evidence="4">Lipoprotein</fullName>
    </recommendedName>
</protein>
<organism evidence="2 3">
    <name type="scientific">Ktedonospora formicarum</name>
    <dbReference type="NCBI Taxonomy" id="2778364"/>
    <lineage>
        <taxon>Bacteria</taxon>
        <taxon>Bacillati</taxon>
        <taxon>Chloroflexota</taxon>
        <taxon>Ktedonobacteria</taxon>
        <taxon>Ktedonobacterales</taxon>
        <taxon>Ktedonobacteraceae</taxon>
        <taxon>Ktedonospora</taxon>
    </lineage>
</organism>
<feature type="signal peptide" evidence="1">
    <location>
        <begin position="1"/>
        <end position="25"/>
    </location>
</feature>
<keyword evidence="3" id="KW-1185">Reference proteome</keyword>
<evidence type="ECO:0000313" key="3">
    <source>
        <dbReference type="Proteomes" id="UP000612362"/>
    </source>
</evidence>
<gene>
    <name evidence="2" type="ORF">KSX_62360</name>
</gene>
<dbReference type="EMBL" id="BNJF01000003">
    <property type="protein sequence ID" value="GHO48073.1"/>
    <property type="molecule type" value="Genomic_DNA"/>
</dbReference>
<evidence type="ECO:0000313" key="2">
    <source>
        <dbReference type="EMBL" id="GHO48073.1"/>
    </source>
</evidence>
<evidence type="ECO:0008006" key="4">
    <source>
        <dbReference type="Google" id="ProtNLM"/>
    </source>
</evidence>
<accession>A0A8J3MVW7</accession>
<dbReference type="PROSITE" id="PS51257">
    <property type="entry name" value="PROKAR_LIPOPROTEIN"/>
    <property type="match status" value="1"/>
</dbReference>
<name>A0A8J3MVW7_9CHLR</name>
<comment type="caution">
    <text evidence="2">The sequence shown here is derived from an EMBL/GenBank/DDBJ whole genome shotgun (WGS) entry which is preliminary data.</text>
</comment>
<feature type="chain" id="PRO_5035263986" description="Lipoprotein" evidence="1">
    <location>
        <begin position="26"/>
        <end position="53"/>
    </location>
</feature>
<evidence type="ECO:0000256" key="1">
    <source>
        <dbReference type="SAM" id="SignalP"/>
    </source>
</evidence>
<sequence>MTRGRRLLALALVAVVTLMTMGASCDGGSDSNPNACPSGKTFVPRPQGHHLCV</sequence>
<reference evidence="2" key="1">
    <citation type="submission" date="2020-10" db="EMBL/GenBank/DDBJ databases">
        <title>Taxonomic study of unclassified bacteria belonging to the class Ktedonobacteria.</title>
        <authorList>
            <person name="Yabe S."/>
            <person name="Wang C.M."/>
            <person name="Zheng Y."/>
            <person name="Sakai Y."/>
            <person name="Cavaletti L."/>
            <person name="Monciardini P."/>
            <person name="Donadio S."/>
        </authorList>
    </citation>
    <scope>NUCLEOTIDE SEQUENCE</scope>
    <source>
        <strain evidence="2">SOSP1-1</strain>
    </source>
</reference>
<dbReference type="Proteomes" id="UP000612362">
    <property type="component" value="Unassembled WGS sequence"/>
</dbReference>